<feature type="domain" description="Bacterial bifunctional deaminase-reductase C-terminal" evidence="1">
    <location>
        <begin position="3"/>
        <end position="176"/>
    </location>
</feature>
<keyword evidence="3" id="KW-1185">Reference proteome</keyword>
<dbReference type="InterPro" id="IPR050765">
    <property type="entry name" value="Riboflavin_Biosynth_HTPR"/>
</dbReference>
<evidence type="ECO:0000313" key="2">
    <source>
        <dbReference type="EMBL" id="SDG03591.1"/>
    </source>
</evidence>
<dbReference type="InterPro" id="IPR024072">
    <property type="entry name" value="DHFR-like_dom_sf"/>
</dbReference>
<dbReference type="OrthoDB" id="195113at2"/>
<dbReference type="Pfam" id="PF01872">
    <property type="entry name" value="RibD_C"/>
    <property type="match status" value="1"/>
</dbReference>
<organism evidence="2 3">
    <name type="scientific">Terriglobus roseus</name>
    <dbReference type="NCBI Taxonomy" id="392734"/>
    <lineage>
        <taxon>Bacteria</taxon>
        <taxon>Pseudomonadati</taxon>
        <taxon>Acidobacteriota</taxon>
        <taxon>Terriglobia</taxon>
        <taxon>Terriglobales</taxon>
        <taxon>Acidobacteriaceae</taxon>
        <taxon>Terriglobus</taxon>
    </lineage>
</organism>
<protein>
    <submittedName>
        <fullName evidence="2">Dihydrofolate reductase</fullName>
    </submittedName>
</protein>
<dbReference type="AlphaFoldDB" id="A0A1G7QYJ0"/>
<dbReference type="PANTHER" id="PTHR38011:SF2">
    <property type="entry name" value="BIFUNCTIONAL DEAMINASE-REDUCTASE DOMAIN PROTEIN"/>
    <property type="match status" value="1"/>
</dbReference>
<accession>A0A1G7QYJ0</accession>
<dbReference type="SUPFAM" id="SSF53597">
    <property type="entry name" value="Dihydrofolate reductase-like"/>
    <property type="match status" value="1"/>
</dbReference>
<gene>
    <name evidence="2" type="ORF">SAMN05444167_4053</name>
</gene>
<dbReference type="InterPro" id="IPR002734">
    <property type="entry name" value="RibDG_C"/>
</dbReference>
<dbReference type="GO" id="GO:0008703">
    <property type="term" value="F:5-amino-6-(5-phosphoribosylamino)uracil reductase activity"/>
    <property type="evidence" value="ECO:0007669"/>
    <property type="project" value="InterPro"/>
</dbReference>
<dbReference type="GO" id="GO:0009231">
    <property type="term" value="P:riboflavin biosynthetic process"/>
    <property type="evidence" value="ECO:0007669"/>
    <property type="project" value="InterPro"/>
</dbReference>
<reference evidence="2 3" key="1">
    <citation type="submission" date="2016-10" db="EMBL/GenBank/DDBJ databases">
        <authorList>
            <person name="de Groot N.N."/>
        </authorList>
    </citation>
    <scope>NUCLEOTIDE SEQUENCE [LARGE SCALE GENOMIC DNA]</scope>
    <source>
        <strain evidence="2 3">GAS232</strain>
    </source>
</reference>
<name>A0A1G7QYJ0_9BACT</name>
<dbReference type="Proteomes" id="UP000182427">
    <property type="component" value="Chromosome I"/>
</dbReference>
<proteinExistence type="predicted"/>
<dbReference type="RefSeq" id="WP_083346744.1">
    <property type="nucleotide sequence ID" value="NZ_LT629690.1"/>
</dbReference>
<evidence type="ECO:0000259" key="1">
    <source>
        <dbReference type="Pfam" id="PF01872"/>
    </source>
</evidence>
<evidence type="ECO:0000313" key="3">
    <source>
        <dbReference type="Proteomes" id="UP000182427"/>
    </source>
</evidence>
<sequence length="189" mass="20506">MRKLRIFEHISIDGVIEAAGGTYGDWTGPYRTPEGFATVTAMYGENFDLILGRTTYDQWSGYWPKAPSSPMADRLNAATKYIVTHTPDSLAWGPFEAVNDLIEGVRRIKATDGADLIVCGSSTLTSQLIEHGLADELVLLVNPVLLGTGKRLFADGTPARSFHLENSTALSSGIVVNTYKFGGPLQNLK</sequence>
<dbReference type="PANTHER" id="PTHR38011">
    <property type="entry name" value="DIHYDROFOLATE REDUCTASE FAMILY PROTEIN (AFU_ORTHOLOGUE AFUA_8G06820)"/>
    <property type="match status" value="1"/>
</dbReference>
<dbReference type="EMBL" id="LT629690">
    <property type="protein sequence ID" value="SDG03591.1"/>
    <property type="molecule type" value="Genomic_DNA"/>
</dbReference>
<dbReference type="Gene3D" id="3.40.430.10">
    <property type="entry name" value="Dihydrofolate Reductase, subunit A"/>
    <property type="match status" value="1"/>
</dbReference>